<evidence type="ECO:0000313" key="6">
    <source>
        <dbReference type="Proteomes" id="UP001152797"/>
    </source>
</evidence>
<organism evidence="3">
    <name type="scientific">Cladocopium goreaui</name>
    <dbReference type="NCBI Taxonomy" id="2562237"/>
    <lineage>
        <taxon>Eukaryota</taxon>
        <taxon>Sar</taxon>
        <taxon>Alveolata</taxon>
        <taxon>Dinophyceae</taxon>
        <taxon>Suessiales</taxon>
        <taxon>Symbiodiniaceae</taxon>
        <taxon>Cladocopium</taxon>
    </lineage>
</organism>
<evidence type="ECO:0000256" key="2">
    <source>
        <dbReference type="SAM" id="SignalP"/>
    </source>
</evidence>
<name>A0A9P1BHB8_9DINO</name>
<keyword evidence="5" id="KW-0489">Methyltransferase</keyword>
<feature type="chain" id="PRO_5043269453" evidence="2">
    <location>
        <begin position="23"/>
        <end position="238"/>
    </location>
</feature>
<feature type="signal peptide" evidence="2">
    <location>
        <begin position="1"/>
        <end position="22"/>
    </location>
</feature>
<comment type="caution">
    <text evidence="3">The sequence shown here is derived from an EMBL/GenBank/DDBJ whole genome shotgun (WGS) entry which is preliminary data.</text>
</comment>
<protein>
    <submittedName>
        <fullName evidence="5">Methyltransferase type 11 domain-containing protein</fullName>
    </submittedName>
</protein>
<reference evidence="3" key="1">
    <citation type="submission" date="2022-10" db="EMBL/GenBank/DDBJ databases">
        <authorList>
            <person name="Chen Y."/>
            <person name="Dougan E. K."/>
            <person name="Chan C."/>
            <person name="Rhodes N."/>
            <person name="Thang M."/>
        </authorList>
    </citation>
    <scope>NUCLEOTIDE SEQUENCE</scope>
</reference>
<accession>A0A9P1BHB8</accession>
<feature type="region of interest" description="Disordered" evidence="1">
    <location>
        <begin position="56"/>
        <end position="86"/>
    </location>
</feature>
<dbReference type="GO" id="GO:0008168">
    <property type="term" value="F:methyltransferase activity"/>
    <property type="evidence" value="ECO:0007669"/>
    <property type="project" value="UniProtKB-KW"/>
</dbReference>
<reference evidence="4" key="2">
    <citation type="submission" date="2024-04" db="EMBL/GenBank/DDBJ databases">
        <authorList>
            <person name="Chen Y."/>
            <person name="Shah S."/>
            <person name="Dougan E. K."/>
            <person name="Thang M."/>
            <person name="Chan C."/>
        </authorList>
    </citation>
    <scope>NUCLEOTIDE SEQUENCE [LARGE SCALE GENOMIC DNA]</scope>
</reference>
<dbReference type="Proteomes" id="UP001152797">
    <property type="component" value="Unassembled WGS sequence"/>
</dbReference>
<evidence type="ECO:0000313" key="5">
    <source>
        <dbReference type="EMBL" id="CAL4760659.1"/>
    </source>
</evidence>
<evidence type="ECO:0000256" key="1">
    <source>
        <dbReference type="SAM" id="MobiDB-lite"/>
    </source>
</evidence>
<keyword evidence="6" id="KW-1185">Reference proteome</keyword>
<gene>
    <name evidence="3" type="ORF">C1SCF055_LOCUS1863</name>
</gene>
<dbReference type="EMBL" id="CAMXCT030000069">
    <property type="protein sequence ID" value="CAL4760659.1"/>
    <property type="molecule type" value="Genomic_DNA"/>
</dbReference>
<dbReference type="AlphaFoldDB" id="A0A9P1BHB8"/>
<sequence length="238" mass="26371">MRSRGILRWWAAAWQLHRLGRSSWFPAAARYPFATKLPRETGTITQCCQQASWKAPPWPVGPQSSGRVPPPPSPDSPGQDPSGVRECRQRSCLGSDISEIHRSTILLATGKERLPIFHGPGFFPLYVVTADIEAQALFEVGANSLLYALEPFQDLPFTDFAADMVVLDVGAFPKHLLRGVVTEAVRILAQLTSRSSAHRQAGKLVVAGSYAHSFVRRLGVVPGVQRMRDETYVWRAFH</sequence>
<keyword evidence="5" id="KW-0808">Transferase</keyword>
<evidence type="ECO:0000313" key="3">
    <source>
        <dbReference type="EMBL" id="CAI3973347.1"/>
    </source>
</evidence>
<dbReference type="EMBL" id="CAMXCT010000069">
    <property type="protein sequence ID" value="CAI3973347.1"/>
    <property type="molecule type" value="Genomic_DNA"/>
</dbReference>
<keyword evidence="2" id="KW-0732">Signal</keyword>
<evidence type="ECO:0000313" key="4">
    <source>
        <dbReference type="EMBL" id="CAL1126722.1"/>
    </source>
</evidence>
<proteinExistence type="predicted"/>
<dbReference type="EMBL" id="CAMXCT020000069">
    <property type="protein sequence ID" value="CAL1126722.1"/>
    <property type="molecule type" value="Genomic_DNA"/>
</dbReference>
<dbReference type="GO" id="GO:0032259">
    <property type="term" value="P:methylation"/>
    <property type="evidence" value="ECO:0007669"/>
    <property type="project" value="UniProtKB-KW"/>
</dbReference>